<dbReference type="GO" id="GO:0015031">
    <property type="term" value="P:protein transport"/>
    <property type="evidence" value="ECO:0007669"/>
    <property type="project" value="UniProtKB-KW"/>
</dbReference>
<keyword evidence="10 13" id="KW-0811">Translocation</keyword>
<reference evidence="17" key="1">
    <citation type="submission" date="2022-07" db="EMBL/GenBank/DDBJ databases">
        <title>Phylogenomic reconstructions and comparative analyses of Kickxellomycotina fungi.</title>
        <authorList>
            <person name="Reynolds N.K."/>
            <person name="Stajich J.E."/>
            <person name="Barry K."/>
            <person name="Grigoriev I.V."/>
            <person name="Crous P."/>
            <person name="Smith M.E."/>
        </authorList>
    </citation>
    <scope>NUCLEOTIDE SEQUENCE</scope>
    <source>
        <strain evidence="17">NBRC 100468</strain>
    </source>
</reference>
<evidence type="ECO:0000256" key="10">
    <source>
        <dbReference type="ARBA" id="ARBA00023010"/>
    </source>
</evidence>
<comment type="similarity">
    <text evidence="2 13">Belongs to the TIM50 family.</text>
</comment>
<feature type="compositionally biased region" description="Low complexity" evidence="15">
    <location>
        <begin position="86"/>
        <end position="102"/>
    </location>
</feature>
<dbReference type="EMBL" id="JANBPU010000042">
    <property type="protein sequence ID" value="KAJ1918580.1"/>
    <property type="molecule type" value="Genomic_DNA"/>
</dbReference>
<feature type="region of interest" description="Disordered" evidence="15">
    <location>
        <begin position="86"/>
        <end position="133"/>
    </location>
</feature>
<organism evidence="17 18">
    <name type="scientific">Mycoemilia scoparia</name>
    <dbReference type="NCBI Taxonomy" id="417184"/>
    <lineage>
        <taxon>Eukaryota</taxon>
        <taxon>Fungi</taxon>
        <taxon>Fungi incertae sedis</taxon>
        <taxon>Zoopagomycota</taxon>
        <taxon>Kickxellomycotina</taxon>
        <taxon>Kickxellomycetes</taxon>
        <taxon>Kickxellales</taxon>
        <taxon>Kickxellaceae</taxon>
        <taxon>Mycoemilia</taxon>
    </lineage>
</organism>
<keyword evidence="6" id="KW-0999">Mitochondrion inner membrane</keyword>
<evidence type="ECO:0000256" key="4">
    <source>
        <dbReference type="ARBA" id="ARBA00022448"/>
    </source>
</evidence>
<dbReference type="AlphaFoldDB" id="A0A9W7ZXC0"/>
<dbReference type="PANTHER" id="PTHR12210">
    <property type="entry name" value="DULLARD PROTEIN PHOSPHATASE"/>
    <property type="match status" value="1"/>
</dbReference>
<dbReference type="SMART" id="SM00577">
    <property type="entry name" value="CPDc"/>
    <property type="match status" value="1"/>
</dbReference>
<comment type="subunit">
    <text evidence="13">Component of the TIM23 complex.</text>
</comment>
<keyword evidence="18" id="KW-1185">Reference proteome</keyword>
<evidence type="ECO:0000256" key="11">
    <source>
        <dbReference type="ARBA" id="ARBA00023128"/>
    </source>
</evidence>
<feature type="compositionally biased region" description="Basic and acidic residues" evidence="15">
    <location>
        <begin position="42"/>
        <end position="62"/>
    </location>
</feature>
<evidence type="ECO:0000313" key="18">
    <source>
        <dbReference type="Proteomes" id="UP001150538"/>
    </source>
</evidence>
<evidence type="ECO:0000256" key="8">
    <source>
        <dbReference type="ARBA" id="ARBA00022946"/>
    </source>
</evidence>
<keyword evidence="9" id="KW-1133">Transmembrane helix</keyword>
<dbReference type="OrthoDB" id="287041at2759"/>
<evidence type="ECO:0000256" key="2">
    <source>
        <dbReference type="ARBA" id="ARBA00006344"/>
    </source>
</evidence>
<feature type="coiled-coil region" evidence="14">
    <location>
        <begin position="441"/>
        <end position="468"/>
    </location>
</feature>
<dbReference type="SUPFAM" id="SSF56784">
    <property type="entry name" value="HAD-like"/>
    <property type="match status" value="1"/>
</dbReference>
<keyword evidence="7 13" id="KW-0653">Protein transport</keyword>
<comment type="function">
    <text evidence="13">Essential component of the TIM23 complex, a complex that mediates the translocation of transit peptide-containing proteins across the mitochondrial inner membrane.</text>
</comment>
<evidence type="ECO:0000259" key="16">
    <source>
        <dbReference type="PROSITE" id="PS50969"/>
    </source>
</evidence>
<evidence type="ECO:0000256" key="15">
    <source>
        <dbReference type="SAM" id="MobiDB-lite"/>
    </source>
</evidence>
<keyword evidence="8 13" id="KW-0809">Transit peptide</keyword>
<dbReference type="Gene3D" id="3.40.50.1000">
    <property type="entry name" value="HAD superfamily/HAD-like"/>
    <property type="match status" value="1"/>
</dbReference>
<keyword evidence="4 13" id="KW-0813">Transport</keyword>
<evidence type="ECO:0000256" key="5">
    <source>
        <dbReference type="ARBA" id="ARBA00022692"/>
    </source>
</evidence>
<comment type="subcellular location">
    <subcellularLocation>
        <location evidence="1 13">Mitochondrion inner membrane</location>
        <topology evidence="1 13">Single-pass membrane protein</topology>
    </subcellularLocation>
</comment>
<feature type="domain" description="FCP1 homology" evidence="16">
    <location>
        <begin position="216"/>
        <end position="359"/>
    </location>
</feature>
<dbReference type="CDD" id="cd07521">
    <property type="entry name" value="HAD_FCP1-like"/>
    <property type="match status" value="1"/>
</dbReference>
<dbReference type="PROSITE" id="PS50969">
    <property type="entry name" value="FCP1"/>
    <property type="match status" value="1"/>
</dbReference>
<evidence type="ECO:0000256" key="14">
    <source>
        <dbReference type="SAM" id="Coils"/>
    </source>
</evidence>
<dbReference type="GO" id="GO:0005744">
    <property type="term" value="C:TIM23 mitochondrial import inner membrane translocase complex"/>
    <property type="evidence" value="ECO:0007669"/>
    <property type="project" value="UniProtKB-UniRule"/>
</dbReference>
<proteinExistence type="inferred from homology"/>
<dbReference type="InterPro" id="IPR023214">
    <property type="entry name" value="HAD_sf"/>
</dbReference>
<feature type="region of interest" description="Disordered" evidence="15">
    <location>
        <begin position="41"/>
        <end position="73"/>
    </location>
</feature>
<evidence type="ECO:0000256" key="3">
    <source>
        <dbReference type="ARBA" id="ARBA00020799"/>
    </source>
</evidence>
<dbReference type="Pfam" id="PF03031">
    <property type="entry name" value="NIF"/>
    <property type="match status" value="1"/>
</dbReference>
<sequence length="489" mass="55791">MFVSKLSLGAKLQLRNFNRGAALVAQSGRLSQLLTQQNRLKHTVDSNEKNADKEEVKKESTRENAASPFGFTSAGKGLASEILGSNEAESGAEEASGRSNSGKESGAQDAYGGGSRSAAESRRARRLNSDLPPLEDEPSVKYVKFIGSGLLVGILLGSIGYYGRPYTEEEIKGGKSDSPDDGVLSQIRKRYSSRLKSLFSFFEEPALEQLLPDPNEYTMPYTLIVNLDETLIHTTWSKEYGWRIAKRPHLDKFLSYMASMYEVVIFTSQPAHSGERIMQKLDPLGYAPFRLYKECMSHINGKNVKDLSRINRDLSRVIVMDVNPEMFSRQSDNGIQVKPWRGEAGDDWLDRIIPFFEYLHMMEPKDVRPWLKVYQGKDLPEEFAKWEDSVRAKLRKDWEEKQAKKRRGITGWLIGNNIKENEQPPELQMDYMRRMMRENFKIQHKKMLEMAEKERKQLQEEADEMMKDMTIWKLMTEGPPAPPGAAPTQ</sequence>
<evidence type="ECO:0000313" key="17">
    <source>
        <dbReference type="EMBL" id="KAJ1918580.1"/>
    </source>
</evidence>
<dbReference type="InterPro" id="IPR004274">
    <property type="entry name" value="FCP1_dom"/>
</dbReference>
<evidence type="ECO:0000256" key="7">
    <source>
        <dbReference type="ARBA" id="ARBA00022927"/>
    </source>
</evidence>
<dbReference type="InterPro" id="IPR036412">
    <property type="entry name" value="HAD-like_sf"/>
</dbReference>
<evidence type="ECO:0000256" key="12">
    <source>
        <dbReference type="ARBA" id="ARBA00023136"/>
    </source>
</evidence>
<dbReference type="FunFam" id="3.40.50.1000:FF:000019">
    <property type="entry name" value="Mitochondrial import inner membrane translocase subunit TIM50"/>
    <property type="match status" value="1"/>
</dbReference>
<accession>A0A9W7ZXC0</accession>
<comment type="caution">
    <text evidence="17">The sequence shown here is derived from an EMBL/GenBank/DDBJ whole genome shotgun (WGS) entry which is preliminary data.</text>
</comment>
<dbReference type="InterPro" id="IPR050365">
    <property type="entry name" value="TIM50"/>
</dbReference>
<dbReference type="Proteomes" id="UP001150538">
    <property type="component" value="Unassembled WGS sequence"/>
</dbReference>
<name>A0A9W7ZXC0_9FUNG</name>
<gene>
    <name evidence="17" type="primary">TIM50</name>
    <name evidence="17" type="ORF">H4219_002517</name>
</gene>
<evidence type="ECO:0000256" key="1">
    <source>
        <dbReference type="ARBA" id="ARBA00004434"/>
    </source>
</evidence>
<keyword evidence="12" id="KW-0472">Membrane</keyword>
<keyword evidence="14" id="KW-0175">Coiled coil</keyword>
<evidence type="ECO:0000256" key="13">
    <source>
        <dbReference type="RuleBase" id="RU365079"/>
    </source>
</evidence>
<evidence type="ECO:0000256" key="6">
    <source>
        <dbReference type="ARBA" id="ARBA00022792"/>
    </source>
</evidence>
<evidence type="ECO:0000256" key="9">
    <source>
        <dbReference type="ARBA" id="ARBA00022989"/>
    </source>
</evidence>
<keyword evidence="11 13" id="KW-0496">Mitochondrion</keyword>
<protein>
    <recommendedName>
        <fullName evidence="3 13">Mitochondrial import inner membrane translocase subunit TIM50</fullName>
    </recommendedName>
</protein>
<keyword evidence="5" id="KW-0812">Transmembrane</keyword>